<dbReference type="NCBIfam" id="TIGR03081">
    <property type="entry name" value="metmalonyl_epim"/>
    <property type="match status" value="1"/>
</dbReference>
<sequence>MKAPKKIAHIGIAVHDMDYVLPFYTETLGLELERVETIDTEMVKTAFLTIGESRIELLEPSSELSPVQTFLDQRGEGVHHVAIETDVIDDRLQHIKDKGLPLINEEPKQGAHNARIAFIHPKAANGILFELCESPVRNDD</sequence>
<protein>
    <submittedName>
        <fullName evidence="4">Methylmalonyl-CoA epimerase</fullName>
    </submittedName>
</protein>
<evidence type="ECO:0000259" key="3">
    <source>
        <dbReference type="PROSITE" id="PS51819"/>
    </source>
</evidence>
<comment type="caution">
    <text evidence="4">The sequence shown here is derived from an EMBL/GenBank/DDBJ whole genome shotgun (WGS) entry which is preliminary data.</text>
</comment>
<dbReference type="Proteomes" id="UP001501459">
    <property type="component" value="Unassembled WGS sequence"/>
</dbReference>
<comment type="similarity">
    <text evidence="1">Belongs to the methylmalonyl-CoA epimerase family.</text>
</comment>
<dbReference type="SUPFAM" id="SSF54593">
    <property type="entry name" value="Glyoxalase/Bleomycin resistance protein/Dihydroxybiphenyl dioxygenase"/>
    <property type="match status" value="1"/>
</dbReference>
<dbReference type="InterPro" id="IPR017515">
    <property type="entry name" value="MeMalonyl-CoA_epimerase"/>
</dbReference>
<dbReference type="InterPro" id="IPR051785">
    <property type="entry name" value="MMCE/EMCE_epimerase"/>
</dbReference>
<name>A0ABN0ZDK3_9BACI</name>
<dbReference type="Gene3D" id="3.10.180.10">
    <property type="entry name" value="2,3-Dihydroxybiphenyl 1,2-Dioxygenase, domain 1"/>
    <property type="match status" value="1"/>
</dbReference>
<dbReference type="InterPro" id="IPR037523">
    <property type="entry name" value="VOC_core"/>
</dbReference>
<organism evidence="4 5">
    <name type="scientific">Lentibacillus halophilus</name>
    <dbReference type="NCBI Taxonomy" id="295065"/>
    <lineage>
        <taxon>Bacteria</taxon>
        <taxon>Bacillati</taxon>
        <taxon>Bacillota</taxon>
        <taxon>Bacilli</taxon>
        <taxon>Bacillales</taxon>
        <taxon>Bacillaceae</taxon>
        <taxon>Lentibacillus</taxon>
    </lineage>
</organism>
<dbReference type="RefSeq" id="WP_343752968.1">
    <property type="nucleotide sequence ID" value="NZ_BAAADM010000054.1"/>
</dbReference>
<evidence type="ECO:0000313" key="4">
    <source>
        <dbReference type="EMBL" id="GAA0443831.1"/>
    </source>
</evidence>
<dbReference type="PANTHER" id="PTHR43048">
    <property type="entry name" value="METHYLMALONYL-COA EPIMERASE"/>
    <property type="match status" value="1"/>
</dbReference>
<dbReference type="InterPro" id="IPR029068">
    <property type="entry name" value="Glyas_Bleomycin-R_OHBP_Dase"/>
</dbReference>
<dbReference type="PROSITE" id="PS51819">
    <property type="entry name" value="VOC"/>
    <property type="match status" value="1"/>
</dbReference>
<reference evidence="4 5" key="1">
    <citation type="journal article" date="2019" name="Int. J. Syst. Evol. Microbiol.">
        <title>The Global Catalogue of Microorganisms (GCM) 10K type strain sequencing project: providing services to taxonomists for standard genome sequencing and annotation.</title>
        <authorList>
            <consortium name="The Broad Institute Genomics Platform"/>
            <consortium name="The Broad Institute Genome Sequencing Center for Infectious Disease"/>
            <person name="Wu L."/>
            <person name="Ma J."/>
        </authorList>
    </citation>
    <scope>NUCLEOTIDE SEQUENCE [LARGE SCALE GENOMIC DNA]</scope>
    <source>
        <strain evidence="4 5">JCM 12149</strain>
    </source>
</reference>
<dbReference type="EMBL" id="BAAADM010000054">
    <property type="protein sequence ID" value="GAA0443831.1"/>
    <property type="molecule type" value="Genomic_DNA"/>
</dbReference>
<dbReference type="CDD" id="cd07249">
    <property type="entry name" value="MMCE"/>
    <property type="match status" value="1"/>
</dbReference>
<evidence type="ECO:0000313" key="5">
    <source>
        <dbReference type="Proteomes" id="UP001501459"/>
    </source>
</evidence>
<accession>A0ABN0ZDK3</accession>
<dbReference type="PANTHER" id="PTHR43048:SF3">
    <property type="entry name" value="METHYLMALONYL-COA EPIMERASE, MITOCHONDRIAL"/>
    <property type="match status" value="1"/>
</dbReference>
<evidence type="ECO:0000256" key="1">
    <source>
        <dbReference type="ARBA" id="ARBA00009308"/>
    </source>
</evidence>
<dbReference type="Pfam" id="PF13669">
    <property type="entry name" value="Glyoxalase_4"/>
    <property type="match status" value="1"/>
</dbReference>
<keyword evidence="2" id="KW-0479">Metal-binding</keyword>
<proteinExistence type="inferred from homology"/>
<gene>
    <name evidence="4" type="primary">mce</name>
    <name evidence="4" type="ORF">GCM10008983_21380</name>
</gene>
<feature type="domain" description="VOC" evidence="3">
    <location>
        <begin position="6"/>
        <end position="134"/>
    </location>
</feature>
<keyword evidence="5" id="KW-1185">Reference proteome</keyword>
<evidence type="ECO:0000256" key="2">
    <source>
        <dbReference type="ARBA" id="ARBA00022723"/>
    </source>
</evidence>